<dbReference type="InterPro" id="IPR059226">
    <property type="entry name" value="Choice_anch_Q_dom"/>
</dbReference>
<evidence type="ECO:0000313" key="4">
    <source>
        <dbReference type="Proteomes" id="UP001284601"/>
    </source>
</evidence>
<sequence>MGRGRLHAAATTIGALAALAIGAPGTATAAVPSFSVTTTADPIGDGACEVGGTCSLRQALVASGAGGGTIALPAGIYQLQRGALTVNASIANPITVTGAGAGAGGTTIEQTGSDRVLNVLAGLVEVSGVTLTGGDLRGDDGPDGEAAEDSAPAFDGTPGEAVSGAGVRNSGRLTLTDVVVTGNRAEGGDGGDGGDDGGMPIGAPGRGGAGGSARGGAIDNQERLTLVRTVVSGNVAQAGSGGASGSGTSVDGGGGGVGGIGSGGGIENAGRLSLVDATVRDNVATAGDGGGSPWTTPGFGGRAGGGGIASDGPSLTIERSTISGNLARSGSSFGVLVASGGRAEGGGLRVAQAFTLRDATVAGNRVLGGAGSQPAATPPVVEGGGIWAGDGATLEQVTVAGNTASTSEAAPATGRGGNLHATTGSVQARGVLIAGGVGADGSANCSAALDARGGSVEQAGAAGCGLELTVADVQLAALAANGGPTETRALAPASPAIGAGSCARLDGAPVAQDQRGLPRPATGCDAGAYEQVTLPNGGDDPIIDRPGPGRPRTDPPRAERPDTGKPGTPPGSSSQPRAPRLTAVAVVRRGERSTLRFTLDRAARVTLVYRAATTGRRRGRTIGTVALHGRKGVNRVRLSDRVGRRALAPGRYRLTLTAVSAGRAGRARTAVLTVARRHSAEPKPTVSR</sequence>
<protein>
    <submittedName>
        <fullName evidence="3">Choice-of-anchor Q domain-containing protein</fullName>
    </submittedName>
</protein>
<dbReference type="InterPro" id="IPR006626">
    <property type="entry name" value="PbH1"/>
</dbReference>
<keyword evidence="2" id="KW-0732">Signal</keyword>
<evidence type="ECO:0000256" key="1">
    <source>
        <dbReference type="SAM" id="MobiDB-lite"/>
    </source>
</evidence>
<proteinExistence type="predicted"/>
<dbReference type="SMART" id="SM00710">
    <property type="entry name" value="PbH1"/>
    <property type="match status" value="5"/>
</dbReference>
<feature type="signal peptide" evidence="2">
    <location>
        <begin position="1"/>
        <end position="29"/>
    </location>
</feature>
<feature type="region of interest" description="Disordered" evidence="1">
    <location>
        <begin position="131"/>
        <end position="168"/>
    </location>
</feature>
<feature type="compositionally biased region" description="Low complexity" evidence="1">
    <location>
        <begin position="537"/>
        <end position="546"/>
    </location>
</feature>
<gene>
    <name evidence="3" type="ORF">R7226_23625</name>
</gene>
<dbReference type="InterPro" id="IPR011050">
    <property type="entry name" value="Pectin_lyase_fold/virulence"/>
</dbReference>
<feature type="region of interest" description="Disordered" evidence="1">
    <location>
        <begin position="512"/>
        <end position="581"/>
    </location>
</feature>
<evidence type="ECO:0000313" key="3">
    <source>
        <dbReference type="EMBL" id="MDW5597358.1"/>
    </source>
</evidence>
<feature type="region of interest" description="Disordered" evidence="1">
    <location>
        <begin position="182"/>
        <end position="216"/>
    </location>
</feature>
<name>A0ABU4HVW1_9ACTN</name>
<accession>A0ABU4HVW1</accession>
<reference evidence="3 4" key="2">
    <citation type="submission" date="2023-10" db="EMBL/GenBank/DDBJ databases">
        <authorList>
            <person name="Han X.F."/>
        </authorList>
    </citation>
    <scope>NUCLEOTIDE SEQUENCE [LARGE SCALE GENOMIC DNA]</scope>
    <source>
        <strain evidence="3 4">KCTC 39840</strain>
    </source>
</reference>
<evidence type="ECO:0000256" key="2">
    <source>
        <dbReference type="SAM" id="SignalP"/>
    </source>
</evidence>
<feature type="compositionally biased region" description="Gly residues" evidence="1">
    <location>
        <begin position="188"/>
        <end position="214"/>
    </location>
</feature>
<keyword evidence="4" id="KW-1185">Reference proteome</keyword>
<dbReference type="RefSeq" id="WP_318599821.1">
    <property type="nucleotide sequence ID" value="NZ_JAWSTH010000084.1"/>
</dbReference>
<feature type="region of interest" description="Disordered" evidence="1">
    <location>
        <begin position="236"/>
        <end position="256"/>
    </location>
</feature>
<dbReference type="SUPFAM" id="SSF51126">
    <property type="entry name" value="Pectin lyase-like"/>
    <property type="match status" value="1"/>
</dbReference>
<comment type="caution">
    <text evidence="3">The sequence shown here is derived from an EMBL/GenBank/DDBJ whole genome shotgun (WGS) entry which is preliminary data.</text>
</comment>
<feature type="chain" id="PRO_5045883007" evidence="2">
    <location>
        <begin position="30"/>
        <end position="688"/>
    </location>
</feature>
<reference evidence="4" key="1">
    <citation type="submission" date="2023-07" db="EMBL/GenBank/DDBJ databases">
        <title>Conexibacter stalactiti sp. nov., isolated from stalactites in a lava cave and emended description of the genus Conexibacter.</title>
        <authorList>
            <person name="Lee S.D."/>
        </authorList>
    </citation>
    <scope>NUCLEOTIDE SEQUENCE [LARGE SCALE GENOMIC DNA]</scope>
    <source>
        <strain evidence="4">KCTC 39840</strain>
    </source>
</reference>
<dbReference type="Proteomes" id="UP001284601">
    <property type="component" value="Unassembled WGS sequence"/>
</dbReference>
<organism evidence="3 4">
    <name type="scientific">Conexibacter stalactiti</name>
    <dbReference type="NCBI Taxonomy" id="1940611"/>
    <lineage>
        <taxon>Bacteria</taxon>
        <taxon>Bacillati</taxon>
        <taxon>Actinomycetota</taxon>
        <taxon>Thermoleophilia</taxon>
        <taxon>Solirubrobacterales</taxon>
        <taxon>Conexibacteraceae</taxon>
        <taxon>Conexibacter</taxon>
    </lineage>
</organism>
<dbReference type="NCBIfam" id="NF041518">
    <property type="entry name" value="choice_anch_Q"/>
    <property type="match status" value="1"/>
</dbReference>
<dbReference type="EMBL" id="JAWSTH010000084">
    <property type="protein sequence ID" value="MDW5597358.1"/>
    <property type="molecule type" value="Genomic_DNA"/>
</dbReference>
<feature type="compositionally biased region" description="Gly residues" evidence="1">
    <location>
        <begin position="239"/>
        <end position="256"/>
    </location>
</feature>
<feature type="compositionally biased region" description="Basic and acidic residues" evidence="1">
    <location>
        <begin position="551"/>
        <end position="563"/>
    </location>
</feature>